<evidence type="ECO:0000313" key="2">
    <source>
        <dbReference type="Proteomes" id="UP001234297"/>
    </source>
</evidence>
<reference evidence="1 2" key="1">
    <citation type="journal article" date="2022" name="Hortic Res">
        <title>A haplotype resolved chromosomal level avocado genome allows analysis of novel avocado genes.</title>
        <authorList>
            <person name="Nath O."/>
            <person name="Fletcher S.J."/>
            <person name="Hayward A."/>
            <person name="Shaw L.M."/>
            <person name="Masouleh A.K."/>
            <person name="Furtado A."/>
            <person name="Henry R.J."/>
            <person name="Mitter N."/>
        </authorList>
    </citation>
    <scope>NUCLEOTIDE SEQUENCE [LARGE SCALE GENOMIC DNA]</scope>
    <source>
        <strain evidence="2">cv. Hass</strain>
    </source>
</reference>
<protein>
    <submittedName>
        <fullName evidence="1">Uncharacterized protein</fullName>
    </submittedName>
</protein>
<name>A0ACC2L4X3_PERAE</name>
<evidence type="ECO:0000313" key="1">
    <source>
        <dbReference type="EMBL" id="KAJ8628441.1"/>
    </source>
</evidence>
<gene>
    <name evidence="1" type="ORF">MRB53_021748</name>
</gene>
<proteinExistence type="predicted"/>
<sequence>MGEIACERTSAVVDAKKIYGWDDQVKDITEILTKENKEGLNVVGIVGMSGTGKTALAQKIFASERVMKHFAVKLWVWVSPNCKKETLILRMLDNLGVDKEHIQNMLNISPTLDNVGVLLFLLYLQLRRKRYVIVFDNIANVKDWHCELEKRPPDVADQEWSDRLAYGLPKGEGSAIIVTGRTELDIRKMVGNGGIRTPKRLLEEPAWELFKSSYEEAATKPLSDKTLELFKNEIVRKCYGLPEALKAAGRGMGQMALVESKNGHQVNEQA</sequence>
<comment type="caution">
    <text evidence="1">The sequence shown here is derived from an EMBL/GenBank/DDBJ whole genome shotgun (WGS) entry which is preliminary data.</text>
</comment>
<keyword evidence="2" id="KW-1185">Reference proteome</keyword>
<accession>A0ACC2L4X3</accession>
<dbReference type="EMBL" id="CM056814">
    <property type="protein sequence ID" value="KAJ8628441.1"/>
    <property type="molecule type" value="Genomic_DNA"/>
</dbReference>
<organism evidence="1 2">
    <name type="scientific">Persea americana</name>
    <name type="common">Avocado</name>
    <dbReference type="NCBI Taxonomy" id="3435"/>
    <lineage>
        <taxon>Eukaryota</taxon>
        <taxon>Viridiplantae</taxon>
        <taxon>Streptophyta</taxon>
        <taxon>Embryophyta</taxon>
        <taxon>Tracheophyta</taxon>
        <taxon>Spermatophyta</taxon>
        <taxon>Magnoliopsida</taxon>
        <taxon>Magnoliidae</taxon>
        <taxon>Laurales</taxon>
        <taxon>Lauraceae</taxon>
        <taxon>Persea</taxon>
    </lineage>
</organism>
<dbReference type="Proteomes" id="UP001234297">
    <property type="component" value="Chromosome 6"/>
</dbReference>